<protein>
    <recommendedName>
        <fullName evidence="2">Hypervirulence associated protein TUDOR domain-containing protein</fullName>
    </recommendedName>
</protein>
<dbReference type="AlphaFoldDB" id="A0A316EST0"/>
<evidence type="ECO:0000313" key="4">
    <source>
        <dbReference type="Proteomes" id="UP000245754"/>
    </source>
</evidence>
<dbReference type="Pfam" id="PF11160">
    <property type="entry name" value="Hva1_TUDOR"/>
    <property type="match status" value="1"/>
</dbReference>
<name>A0A316EST0_9BURK</name>
<evidence type="ECO:0000259" key="2">
    <source>
        <dbReference type="Pfam" id="PF11160"/>
    </source>
</evidence>
<feature type="compositionally biased region" description="Low complexity" evidence="1">
    <location>
        <begin position="28"/>
        <end position="47"/>
    </location>
</feature>
<dbReference type="Gene3D" id="2.30.30.1060">
    <property type="match status" value="1"/>
</dbReference>
<dbReference type="InterPro" id="IPR021331">
    <property type="entry name" value="Hva1_TUDOR"/>
</dbReference>
<reference evidence="3 4" key="1">
    <citation type="submission" date="2018-05" db="EMBL/GenBank/DDBJ databases">
        <title>Genomic Encyclopedia of Type Strains, Phase IV (KMG-V): Genome sequencing to study the core and pangenomes of soil and plant-associated prokaryotes.</title>
        <authorList>
            <person name="Whitman W."/>
        </authorList>
    </citation>
    <scope>NUCLEOTIDE SEQUENCE [LARGE SCALE GENOMIC DNA]</scope>
    <source>
        <strain evidence="3 4">SLV-132</strain>
    </source>
</reference>
<dbReference type="RefSeq" id="WP_109582839.1">
    <property type="nucleotide sequence ID" value="NZ_QGGT01000002.1"/>
</dbReference>
<feature type="region of interest" description="Disordered" evidence="1">
    <location>
        <begin position="1"/>
        <end position="75"/>
    </location>
</feature>
<proteinExistence type="predicted"/>
<feature type="compositionally biased region" description="Polar residues" evidence="1">
    <location>
        <begin position="18"/>
        <end position="27"/>
    </location>
</feature>
<feature type="domain" description="Hypervirulence associated protein TUDOR" evidence="2">
    <location>
        <begin position="13"/>
        <end position="71"/>
    </location>
</feature>
<gene>
    <name evidence="3" type="ORF">C7419_1028</name>
</gene>
<dbReference type="Proteomes" id="UP000245754">
    <property type="component" value="Unassembled WGS sequence"/>
</dbReference>
<feature type="compositionally biased region" description="Basic and acidic residues" evidence="1">
    <location>
        <begin position="66"/>
        <end position="75"/>
    </location>
</feature>
<dbReference type="EMBL" id="QGGT01000002">
    <property type="protein sequence ID" value="PWK34735.1"/>
    <property type="molecule type" value="Genomic_DNA"/>
</dbReference>
<keyword evidence="4" id="KW-1185">Reference proteome</keyword>
<accession>A0A316EST0</accession>
<evidence type="ECO:0000256" key="1">
    <source>
        <dbReference type="SAM" id="MobiDB-lite"/>
    </source>
</evidence>
<comment type="caution">
    <text evidence="3">The sequence shown here is derived from an EMBL/GenBank/DDBJ whole genome shotgun (WGS) entry which is preliminary data.</text>
</comment>
<organism evidence="3 4">
    <name type="scientific">Cupriavidus plantarum</name>
    <dbReference type="NCBI Taxonomy" id="942865"/>
    <lineage>
        <taxon>Bacteria</taxon>
        <taxon>Pseudomonadati</taxon>
        <taxon>Pseudomonadota</taxon>
        <taxon>Betaproteobacteria</taxon>
        <taxon>Burkholderiales</taxon>
        <taxon>Burkholderiaceae</taxon>
        <taxon>Cupriavidus</taxon>
    </lineage>
</organism>
<sequence>MAKASHASKVAKGDKVRWQTSQGPTDGTVTRRVTATAKAGGHTAKATPSEPQYEVKSARSGKKAIHKADALKKIR</sequence>
<evidence type="ECO:0000313" key="3">
    <source>
        <dbReference type="EMBL" id="PWK34735.1"/>
    </source>
</evidence>